<sequence length="472" mass="52458">MKETTLLTYDVRIWGIRSRNSKKAPFQLRWVVGGVRHQQPFLTKPLADGRRSQLMGAVRDGEQFDTETGLPVSELRLMNSPTWYQHACEYALMKWPKAAAKHRVGIAEALANITPVLVSSSTSKPDPEVLRLALRSWAFQVVRTDDGEYKARKDAEAPPADVVEALEWVAKYSIKVTDVADSARLRLALTALSRKLDGRPAADNTFRRKRTVLSNALRYAVERGLLPANPLPSVDWDPPATDDEVDFEFVPGPDQARRLLDAVRAQGTRGEHLHAFFACMYYAAMRPSEVAALMKRHCKLSAAGWGELVLRSSRPEVGAGWTDDGKSYEERGLKRRARRATRPVPIPPVLVGILRAHVEQFGTAPDGRLFRAVQGGRVRSTEYTEVWQEARGKALAPEEVDTPLAEKPYSLRHAGVSLWIKAGVDPVEVARRAGHSPAVLWKFYAKILRGQQQASNQLIDNALAASEAPAEP</sequence>
<dbReference type="AlphaFoldDB" id="A0A918B1P2"/>
<evidence type="ECO:0000256" key="3">
    <source>
        <dbReference type="ARBA" id="ARBA00023172"/>
    </source>
</evidence>
<name>A0A918B1P2_9ACTN</name>
<evidence type="ECO:0000256" key="2">
    <source>
        <dbReference type="ARBA" id="ARBA00023125"/>
    </source>
</evidence>
<dbReference type="GO" id="GO:0015074">
    <property type="term" value="P:DNA integration"/>
    <property type="evidence" value="ECO:0007669"/>
    <property type="project" value="InterPro"/>
</dbReference>
<dbReference type="GO" id="GO:0006310">
    <property type="term" value="P:DNA recombination"/>
    <property type="evidence" value="ECO:0007669"/>
    <property type="project" value="UniProtKB-KW"/>
</dbReference>
<feature type="domain" description="Tyr recombinase" evidence="4">
    <location>
        <begin position="245"/>
        <end position="458"/>
    </location>
</feature>
<dbReference type="SUPFAM" id="SSF56349">
    <property type="entry name" value="DNA breaking-rejoining enzymes"/>
    <property type="match status" value="1"/>
</dbReference>
<accession>A0A918B1P2</accession>
<organism evidence="5 6">
    <name type="scientific">Streptomyces roseolilacinus</name>
    <dbReference type="NCBI Taxonomy" id="66904"/>
    <lineage>
        <taxon>Bacteria</taxon>
        <taxon>Bacillati</taxon>
        <taxon>Actinomycetota</taxon>
        <taxon>Actinomycetes</taxon>
        <taxon>Kitasatosporales</taxon>
        <taxon>Streptomycetaceae</taxon>
        <taxon>Streptomyces</taxon>
    </lineage>
</organism>
<dbReference type="Gene3D" id="1.10.443.10">
    <property type="entry name" value="Intergrase catalytic core"/>
    <property type="match status" value="1"/>
</dbReference>
<evidence type="ECO:0000313" key="6">
    <source>
        <dbReference type="Proteomes" id="UP000654123"/>
    </source>
</evidence>
<dbReference type="InterPro" id="IPR050090">
    <property type="entry name" value="Tyrosine_recombinase_XerCD"/>
</dbReference>
<dbReference type="InterPro" id="IPR011010">
    <property type="entry name" value="DNA_brk_join_enz"/>
</dbReference>
<reference evidence="5" key="2">
    <citation type="submission" date="2020-09" db="EMBL/GenBank/DDBJ databases">
        <authorList>
            <person name="Sun Q."/>
            <person name="Ohkuma M."/>
        </authorList>
    </citation>
    <scope>NUCLEOTIDE SEQUENCE</scope>
    <source>
        <strain evidence="5">JCM 4335</strain>
    </source>
</reference>
<dbReference type="InterPro" id="IPR002104">
    <property type="entry name" value="Integrase_catalytic"/>
</dbReference>
<proteinExistence type="inferred from homology"/>
<evidence type="ECO:0000259" key="4">
    <source>
        <dbReference type="PROSITE" id="PS51898"/>
    </source>
</evidence>
<dbReference type="PANTHER" id="PTHR30349">
    <property type="entry name" value="PHAGE INTEGRASE-RELATED"/>
    <property type="match status" value="1"/>
</dbReference>
<comment type="similarity">
    <text evidence="1">Belongs to the 'phage' integrase family.</text>
</comment>
<protein>
    <submittedName>
        <fullName evidence="5">Site-specific integrase</fullName>
    </submittedName>
</protein>
<dbReference type="PROSITE" id="PS51898">
    <property type="entry name" value="TYR_RECOMBINASE"/>
    <property type="match status" value="1"/>
</dbReference>
<dbReference type="InterPro" id="IPR013762">
    <property type="entry name" value="Integrase-like_cat_sf"/>
</dbReference>
<dbReference type="InterPro" id="IPR010998">
    <property type="entry name" value="Integrase_recombinase_N"/>
</dbReference>
<dbReference type="Gene3D" id="1.10.150.130">
    <property type="match status" value="1"/>
</dbReference>
<keyword evidence="6" id="KW-1185">Reference proteome</keyword>
<dbReference type="RefSeq" id="WP_229840496.1">
    <property type="nucleotide sequence ID" value="NZ_BMSV01000006.1"/>
</dbReference>
<dbReference type="PANTHER" id="PTHR30349:SF64">
    <property type="entry name" value="PROPHAGE INTEGRASE INTD-RELATED"/>
    <property type="match status" value="1"/>
</dbReference>
<dbReference type="GO" id="GO:0003677">
    <property type="term" value="F:DNA binding"/>
    <property type="evidence" value="ECO:0007669"/>
    <property type="project" value="UniProtKB-KW"/>
</dbReference>
<evidence type="ECO:0000313" key="5">
    <source>
        <dbReference type="EMBL" id="GGQ12257.1"/>
    </source>
</evidence>
<reference evidence="5" key="1">
    <citation type="journal article" date="2014" name="Int. J. Syst. Evol. Microbiol.">
        <title>Complete genome sequence of Corynebacterium casei LMG S-19264T (=DSM 44701T), isolated from a smear-ripened cheese.</title>
        <authorList>
            <consortium name="US DOE Joint Genome Institute (JGI-PGF)"/>
            <person name="Walter F."/>
            <person name="Albersmeier A."/>
            <person name="Kalinowski J."/>
            <person name="Ruckert C."/>
        </authorList>
    </citation>
    <scope>NUCLEOTIDE SEQUENCE</scope>
    <source>
        <strain evidence="5">JCM 4335</strain>
    </source>
</reference>
<gene>
    <name evidence="5" type="ORF">GCM10010249_33630</name>
</gene>
<dbReference type="Proteomes" id="UP000654123">
    <property type="component" value="Unassembled WGS sequence"/>
</dbReference>
<evidence type="ECO:0000256" key="1">
    <source>
        <dbReference type="ARBA" id="ARBA00008857"/>
    </source>
</evidence>
<dbReference type="EMBL" id="BMSV01000006">
    <property type="protein sequence ID" value="GGQ12257.1"/>
    <property type="molecule type" value="Genomic_DNA"/>
</dbReference>
<keyword evidence="3" id="KW-0233">DNA recombination</keyword>
<keyword evidence="2" id="KW-0238">DNA-binding</keyword>
<comment type="caution">
    <text evidence="5">The sequence shown here is derived from an EMBL/GenBank/DDBJ whole genome shotgun (WGS) entry which is preliminary data.</text>
</comment>